<dbReference type="PANTHER" id="PTHR15744:SF0">
    <property type="entry name" value="KH HOMOLOGY DOMAIN-CONTAINING PROTEIN 4"/>
    <property type="match status" value="1"/>
</dbReference>
<gene>
    <name evidence="4" type="primary">LOC110795918</name>
</gene>
<feature type="region of interest" description="Disordered" evidence="1">
    <location>
        <begin position="527"/>
        <end position="556"/>
    </location>
</feature>
<dbReference type="SUPFAM" id="SSF54791">
    <property type="entry name" value="Eukaryotic type KH-domain (KH-domain type I)"/>
    <property type="match status" value="1"/>
</dbReference>
<evidence type="ECO:0000256" key="1">
    <source>
        <dbReference type="SAM" id="MobiDB-lite"/>
    </source>
</evidence>
<dbReference type="InterPro" id="IPR036612">
    <property type="entry name" value="KH_dom_type_1_sf"/>
</dbReference>
<feature type="compositionally biased region" description="Pro residues" evidence="1">
    <location>
        <begin position="427"/>
        <end position="442"/>
    </location>
</feature>
<dbReference type="PANTHER" id="PTHR15744">
    <property type="entry name" value="BLOM7"/>
    <property type="match status" value="1"/>
</dbReference>
<dbReference type="GeneID" id="110795918"/>
<dbReference type="InterPro" id="IPR055256">
    <property type="entry name" value="KH_1_KHDC4/BBP-like"/>
</dbReference>
<accession>A0ABM3RI60</accession>
<feature type="domain" description="KHDC4/BBP-like KH-domain type I" evidence="2">
    <location>
        <begin position="158"/>
        <end position="233"/>
    </location>
</feature>
<dbReference type="Pfam" id="PF22675">
    <property type="entry name" value="KH-I_KHDC4-BBP"/>
    <property type="match status" value="1"/>
</dbReference>
<evidence type="ECO:0000313" key="4">
    <source>
        <dbReference type="RefSeq" id="XP_056695305.1"/>
    </source>
</evidence>
<evidence type="ECO:0000313" key="3">
    <source>
        <dbReference type="Proteomes" id="UP000813463"/>
    </source>
</evidence>
<name>A0ABM3RI60_SPIOL</name>
<feature type="compositionally biased region" description="Basic and acidic residues" evidence="1">
    <location>
        <begin position="411"/>
        <end position="425"/>
    </location>
</feature>
<organism evidence="3 4">
    <name type="scientific">Spinacia oleracea</name>
    <name type="common">Spinach</name>
    <dbReference type="NCBI Taxonomy" id="3562"/>
    <lineage>
        <taxon>Eukaryota</taxon>
        <taxon>Viridiplantae</taxon>
        <taxon>Streptophyta</taxon>
        <taxon>Embryophyta</taxon>
        <taxon>Tracheophyta</taxon>
        <taxon>Spermatophyta</taxon>
        <taxon>Magnoliopsida</taxon>
        <taxon>eudicotyledons</taxon>
        <taxon>Gunneridae</taxon>
        <taxon>Pentapetalae</taxon>
        <taxon>Caryophyllales</taxon>
        <taxon>Chenopodiaceae</taxon>
        <taxon>Chenopodioideae</taxon>
        <taxon>Anserineae</taxon>
        <taxon>Spinacia</taxon>
    </lineage>
</organism>
<dbReference type="RefSeq" id="XP_056695305.1">
    <property type="nucleotide sequence ID" value="XM_056839327.1"/>
</dbReference>
<protein>
    <submittedName>
        <fullName evidence="4">Protein RIK isoform X3</fullName>
    </submittedName>
</protein>
<feature type="region of interest" description="Disordered" evidence="1">
    <location>
        <begin position="380"/>
        <end position="509"/>
    </location>
</feature>
<reference evidence="3" key="1">
    <citation type="journal article" date="2021" name="Nat. Commun.">
        <title>Genomic analyses provide insights into spinach domestication and the genetic basis of agronomic traits.</title>
        <authorList>
            <person name="Cai X."/>
            <person name="Sun X."/>
            <person name="Xu C."/>
            <person name="Sun H."/>
            <person name="Wang X."/>
            <person name="Ge C."/>
            <person name="Zhang Z."/>
            <person name="Wang Q."/>
            <person name="Fei Z."/>
            <person name="Jiao C."/>
            <person name="Wang Q."/>
        </authorList>
    </citation>
    <scope>NUCLEOTIDE SEQUENCE [LARGE SCALE GENOMIC DNA]</scope>
    <source>
        <strain evidence="3">cv. Varoflay</strain>
    </source>
</reference>
<keyword evidence="3" id="KW-1185">Reference proteome</keyword>
<sequence length="556" mass="59113">MTNIPSTPLHQSTVCCSSATKSTDAKTMTQDCGAKTQASVSKIRKKRRWDQPDESLVSCGAVLSGMLPMSTVGCSGISLPGAVSGSCTPSTSSMKVGCVNIQASVVQHHAAALVHRLTQLKETAERILAVDRAAAMVEDMLKQVSQPLSTCIYLGFDADPSLNIVARIRGPNDQYINHIMNETGATIVLHGRGSGHLGVIQDEEGQQPLYLLLSSNNQKSLDDAKLLAENLLDTISRECGANRVSSCKVYGAVPPPQQLLVGVQSPGTEMHANLSSAASMACSAATSIPDGLVASVVGPVVPTTFSYGQVIQPGLLLPPGPAQKNGLHYSQPSLTACTSYSAYAGIYPQATCSQQVALALRQSSPVSSTVHPATSATMVMPKSSFESEKRKRKFQESPAAFKGVAVSQQESDLRDPCMEKKKKDTTMPPPSLKNMLPPPPPRNNSTISLNSRSMPHPPKSMLPSPSPSKSMHPLPPSSNSMHPPLPKFDSSVSVNRGNDRDNIAKRSSLPTVSVVSDTLVKLMEYGDDDDDVEESENEISNNSANRVATSKPFWAV</sequence>
<feature type="compositionally biased region" description="Acidic residues" evidence="1">
    <location>
        <begin position="527"/>
        <end position="537"/>
    </location>
</feature>
<feature type="compositionally biased region" description="Pro residues" evidence="1">
    <location>
        <begin position="455"/>
        <end position="466"/>
    </location>
</feature>
<proteinExistence type="predicted"/>
<dbReference type="Gene3D" id="3.30.1370.10">
    <property type="entry name" value="K Homology domain, type 1"/>
    <property type="match status" value="1"/>
</dbReference>
<dbReference type="InterPro" id="IPR031121">
    <property type="entry name" value="RIK/BLOM7"/>
</dbReference>
<reference evidence="4" key="2">
    <citation type="submission" date="2025-08" db="UniProtKB">
        <authorList>
            <consortium name="RefSeq"/>
        </authorList>
    </citation>
    <scope>IDENTIFICATION</scope>
    <source>
        <tissue evidence="4">Leaf</tissue>
    </source>
</reference>
<evidence type="ECO:0000259" key="2">
    <source>
        <dbReference type="Pfam" id="PF22675"/>
    </source>
</evidence>
<dbReference type="Proteomes" id="UP000813463">
    <property type="component" value="Chromosome 1"/>
</dbReference>